<dbReference type="OrthoDB" id="286173at2"/>
<dbReference type="InterPro" id="IPR050739">
    <property type="entry name" value="MFP"/>
</dbReference>
<evidence type="ECO:0000256" key="5">
    <source>
        <dbReference type="SAM" id="Coils"/>
    </source>
</evidence>
<dbReference type="AlphaFoldDB" id="A0A2I7N415"/>
<evidence type="ECO:0000313" key="9">
    <source>
        <dbReference type="Proteomes" id="UP000236655"/>
    </source>
</evidence>
<evidence type="ECO:0000313" key="8">
    <source>
        <dbReference type="EMBL" id="AUR50965.1"/>
    </source>
</evidence>
<gene>
    <name evidence="8" type="ORF">CUN60_01140</name>
</gene>
<keyword evidence="3 6" id="KW-1133">Transmembrane helix</keyword>
<name>A0A2I7N415_9NEIS</name>
<evidence type="ECO:0000256" key="4">
    <source>
        <dbReference type="ARBA" id="ARBA00023136"/>
    </source>
</evidence>
<organism evidence="8 9">
    <name type="scientific">Aquella oligotrophica</name>
    <dbReference type="NCBI Taxonomy" id="2067065"/>
    <lineage>
        <taxon>Bacteria</taxon>
        <taxon>Pseudomonadati</taxon>
        <taxon>Pseudomonadota</taxon>
        <taxon>Betaproteobacteria</taxon>
        <taxon>Neisseriales</taxon>
        <taxon>Neisseriaceae</taxon>
        <taxon>Aquella</taxon>
    </lineage>
</organism>
<sequence>MKIKRRKLNFAMIIFMLGGLIALGYFTTYLFTVTDEAFVVENMTPISSSVGGHIEKIFVENGQVLKKGDPILQISPEKYDLEYAGVKAQYEQAKVGIEVIKKRIEVTTLDLKAAQDQLARMRYEYQQKSDKSVTKGVPGLELKMLEYNIKSQENVVAGLKKQIELEAVELKQANVGIETLKVASEKAAMDVANTIVKAPADGYIQNLYIGVGTSALPHEGLFNFIDTANTYIQANFNETDLAGVHAGDKVLIFPRAYLGRKVFHGIVMSDNWSVDRQHVIPLKETQIVFSANHWLNLPQRMPVQIKVVDTDSSYPLRPGMSTYVYIKSK</sequence>
<dbReference type="Gene3D" id="2.40.50.100">
    <property type="match status" value="1"/>
</dbReference>
<keyword evidence="9" id="KW-1185">Reference proteome</keyword>
<evidence type="ECO:0000259" key="7">
    <source>
        <dbReference type="Pfam" id="PF25963"/>
    </source>
</evidence>
<accession>A0A2I7N415</accession>
<keyword evidence="4 6" id="KW-0472">Membrane</keyword>
<feature type="domain" description="p-hydroxybenzoic acid efflux pump subunit AaeA-like beta-barrel" evidence="7">
    <location>
        <begin position="231"/>
        <end position="326"/>
    </location>
</feature>
<evidence type="ECO:0000256" key="1">
    <source>
        <dbReference type="ARBA" id="ARBA00004167"/>
    </source>
</evidence>
<evidence type="ECO:0000256" key="3">
    <source>
        <dbReference type="ARBA" id="ARBA00022989"/>
    </source>
</evidence>
<comment type="subcellular location">
    <subcellularLocation>
        <location evidence="1">Membrane</location>
        <topology evidence="1">Single-pass membrane protein</topology>
    </subcellularLocation>
</comment>
<dbReference type="Pfam" id="PF25963">
    <property type="entry name" value="Beta-barrel_AAEA"/>
    <property type="match status" value="1"/>
</dbReference>
<dbReference type="PANTHER" id="PTHR30386">
    <property type="entry name" value="MEMBRANE FUSION SUBUNIT OF EMRAB-TOLC MULTIDRUG EFFLUX PUMP"/>
    <property type="match status" value="1"/>
</dbReference>
<dbReference type="SUPFAM" id="SSF111369">
    <property type="entry name" value="HlyD-like secretion proteins"/>
    <property type="match status" value="1"/>
</dbReference>
<dbReference type="GO" id="GO:0016020">
    <property type="term" value="C:membrane"/>
    <property type="evidence" value="ECO:0007669"/>
    <property type="project" value="UniProtKB-SubCell"/>
</dbReference>
<dbReference type="Proteomes" id="UP000236655">
    <property type="component" value="Chromosome"/>
</dbReference>
<evidence type="ECO:0000256" key="2">
    <source>
        <dbReference type="ARBA" id="ARBA00022692"/>
    </source>
</evidence>
<keyword evidence="5" id="KW-0175">Coiled coil</keyword>
<feature type="transmembrane region" description="Helical" evidence="6">
    <location>
        <begin position="12"/>
        <end position="31"/>
    </location>
</feature>
<dbReference type="KEGG" id="nba:CUN60_01140"/>
<dbReference type="EMBL" id="CP024847">
    <property type="protein sequence ID" value="AUR50965.1"/>
    <property type="molecule type" value="Genomic_DNA"/>
</dbReference>
<reference evidence="9" key="1">
    <citation type="submission" date="2017-11" db="EMBL/GenBank/DDBJ databases">
        <authorList>
            <person name="Chan K.G."/>
            <person name="Lee L.S."/>
        </authorList>
    </citation>
    <scope>NUCLEOTIDE SEQUENCE [LARGE SCALE GENOMIC DNA]</scope>
    <source>
        <strain evidence="9">DSM 100970</strain>
    </source>
</reference>
<dbReference type="PANTHER" id="PTHR30386:SF26">
    <property type="entry name" value="TRANSPORT PROTEIN COMB"/>
    <property type="match status" value="1"/>
</dbReference>
<feature type="coiled-coil region" evidence="5">
    <location>
        <begin position="97"/>
        <end position="162"/>
    </location>
</feature>
<keyword evidence="2 6" id="KW-0812">Transmembrane</keyword>
<protein>
    <submittedName>
        <fullName evidence="8">HlyD family secretion protein</fullName>
    </submittedName>
</protein>
<evidence type="ECO:0000256" key="6">
    <source>
        <dbReference type="SAM" id="Phobius"/>
    </source>
</evidence>
<proteinExistence type="predicted"/>
<dbReference type="InterPro" id="IPR058634">
    <property type="entry name" value="AaeA-lik-b-barrel"/>
</dbReference>
<dbReference type="RefSeq" id="WP_102950265.1">
    <property type="nucleotide sequence ID" value="NZ_CP024847.1"/>
</dbReference>
<dbReference type="Gene3D" id="2.40.30.170">
    <property type="match status" value="1"/>
</dbReference>